<comment type="subcellular location">
    <subcellularLocation>
        <location evidence="1">Cell envelope</location>
    </subcellularLocation>
</comment>
<keyword evidence="6" id="KW-1185">Reference proteome</keyword>
<dbReference type="EMBL" id="BNJF01000001">
    <property type="protein sequence ID" value="GHO42088.1"/>
    <property type="molecule type" value="Genomic_DNA"/>
</dbReference>
<comment type="caution">
    <text evidence="5">The sequence shown here is derived from an EMBL/GenBank/DDBJ whole genome shotgun (WGS) entry which is preliminary data.</text>
</comment>
<dbReference type="PANTHER" id="PTHR43649:SF31">
    <property type="entry name" value="SN-GLYCEROL-3-PHOSPHATE-BINDING PERIPLASMIC PROTEIN UGPB"/>
    <property type="match status" value="1"/>
</dbReference>
<evidence type="ECO:0000256" key="4">
    <source>
        <dbReference type="ARBA" id="ARBA00022729"/>
    </source>
</evidence>
<proteinExistence type="inferred from homology"/>
<sequence>MDSEKYALFSQHGRWRDVSRRDFLKRAGYTSLTALGTTSLLAACGTSVVAEDTKPAPKGTKISGELTLVYMGSAQDQASWNALFNLFRSKYPDVTFKAKGIPSSSWAAFFDVIATQIAGGEAFDLIQVATEGQRLFASRGLVQHIDAFIERDQDELADFFSDIHPNLIKWNKLSSPDGKTYYLPGEFNTMCVWYNSEMFHQAGIADPTDNWTWDAFLEIAKTLTKPKQTYGIYVPPAYFAGIMSWLLTNGASTLNADWTQATVASPAAIEATTFMRSLIAQGISPLPGGVFDSFAAMGQGKLAMFGGGRWPVTTMRGLNMIKKLKIAAWPHKTQQGSPIGWNAYPILKSSQNKEAAWAFVKFITSKQASEYFARQGGTIVPPRRSVALGDAFLSNSPAGSEKLYEALDYSTPIPSPDKGNIIQKAIEDSYAQLLTGNMDVAQGLRDLNEVIQENLV</sequence>
<dbReference type="CDD" id="cd13585">
    <property type="entry name" value="PBP2_TMBP_like"/>
    <property type="match status" value="1"/>
</dbReference>
<comment type="similarity">
    <text evidence="2">Belongs to the bacterial solute-binding protein 1 family.</text>
</comment>
<keyword evidence="4" id="KW-0732">Signal</keyword>
<protein>
    <submittedName>
        <fullName evidence="5">Sugar ABC transporter substrate-binding protein</fullName>
    </submittedName>
</protein>
<dbReference type="Proteomes" id="UP000612362">
    <property type="component" value="Unassembled WGS sequence"/>
</dbReference>
<evidence type="ECO:0000313" key="5">
    <source>
        <dbReference type="EMBL" id="GHO42088.1"/>
    </source>
</evidence>
<organism evidence="5 6">
    <name type="scientific">Ktedonospora formicarum</name>
    <dbReference type="NCBI Taxonomy" id="2778364"/>
    <lineage>
        <taxon>Bacteria</taxon>
        <taxon>Bacillati</taxon>
        <taxon>Chloroflexota</taxon>
        <taxon>Ktedonobacteria</taxon>
        <taxon>Ktedonobacterales</taxon>
        <taxon>Ktedonobacteraceae</taxon>
        <taxon>Ktedonospora</taxon>
    </lineage>
</organism>
<evidence type="ECO:0000256" key="3">
    <source>
        <dbReference type="ARBA" id="ARBA00022448"/>
    </source>
</evidence>
<dbReference type="AlphaFoldDB" id="A0A8J3MPZ2"/>
<evidence type="ECO:0000313" key="6">
    <source>
        <dbReference type="Proteomes" id="UP000612362"/>
    </source>
</evidence>
<dbReference type="RefSeq" id="WP_220191673.1">
    <property type="nucleotide sequence ID" value="NZ_BNJF01000001.1"/>
</dbReference>
<dbReference type="InterPro" id="IPR050490">
    <property type="entry name" value="Bact_solute-bd_prot1"/>
</dbReference>
<reference evidence="5" key="1">
    <citation type="submission" date="2020-10" db="EMBL/GenBank/DDBJ databases">
        <title>Taxonomic study of unclassified bacteria belonging to the class Ktedonobacteria.</title>
        <authorList>
            <person name="Yabe S."/>
            <person name="Wang C.M."/>
            <person name="Zheng Y."/>
            <person name="Sakai Y."/>
            <person name="Cavaletti L."/>
            <person name="Monciardini P."/>
            <person name="Donadio S."/>
        </authorList>
    </citation>
    <scope>NUCLEOTIDE SEQUENCE</scope>
    <source>
        <strain evidence="5">SOSP1-1</strain>
    </source>
</reference>
<dbReference type="SUPFAM" id="SSF53850">
    <property type="entry name" value="Periplasmic binding protein-like II"/>
    <property type="match status" value="1"/>
</dbReference>
<name>A0A8J3MPZ2_9CHLR</name>
<dbReference type="GO" id="GO:0030313">
    <property type="term" value="C:cell envelope"/>
    <property type="evidence" value="ECO:0007669"/>
    <property type="project" value="UniProtKB-SubCell"/>
</dbReference>
<dbReference type="Pfam" id="PF01547">
    <property type="entry name" value="SBP_bac_1"/>
    <property type="match status" value="1"/>
</dbReference>
<dbReference type="PANTHER" id="PTHR43649">
    <property type="entry name" value="ARABINOSE-BINDING PROTEIN-RELATED"/>
    <property type="match status" value="1"/>
</dbReference>
<keyword evidence="3" id="KW-0813">Transport</keyword>
<dbReference type="InterPro" id="IPR006059">
    <property type="entry name" value="SBP"/>
</dbReference>
<dbReference type="Gene3D" id="3.40.190.10">
    <property type="entry name" value="Periplasmic binding protein-like II"/>
    <property type="match status" value="1"/>
</dbReference>
<evidence type="ECO:0000256" key="1">
    <source>
        <dbReference type="ARBA" id="ARBA00004196"/>
    </source>
</evidence>
<accession>A0A8J3MPZ2</accession>
<gene>
    <name evidence="5" type="ORF">KSX_02510</name>
</gene>
<evidence type="ECO:0000256" key="2">
    <source>
        <dbReference type="ARBA" id="ARBA00008520"/>
    </source>
</evidence>